<evidence type="ECO:0000313" key="2">
    <source>
        <dbReference type="EMBL" id="GFH16301.1"/>
    </source>
</evidence>
<protein>
    <submittedName>
        <fullName evidence="2">Uncharacterized protein</fullName>
    </submittedName>
</protein>
<dbReference type="Proteomes" id="UP000485058">
    <property type="component" value="Unassembled WGS sequence"/>
</dbReference>
<dbReference type="EMBL" id="BLLF01000977">
    <property type="protein sequence ID" value="GFH16301.1"/>
    <property type="molecule type" value="Genomic_DNA"/>
</dbReference>
<gene>
    <name evidence="2" type="ORF">HaLaN_12692</name>
</gene>
<proteinExistence type="predicted"/>
<organism evidence="2 3">
    <name type="scientific">Haematococcus lacustris</name>
    <name type="common">Green alga</name>
    <name type="synonym">Haematococcus pluvialis</name>
    <dbReference type="NCBI Taxonomy" id="44745"/>
    <lineage>
        <taxon>Eukaryota</taxon>
        <taxon>Viridiplantae</taxon>
        <taxon>Chlorophyta</taxon>
        <taxon>core chlorophytes</taxon>
        <taxon>Chlorophyceae</taxon>
        <taxon>CS clade</taxon>
        <taxon>Chlamydomonadales</taxon>
        <taxon>Haematococcaceae</taxon>
        <taxon>Haematococcus</taxon>
    </lineage>
</organism>
<sequence length="136" mass="14641">MGSPSAAPHCRVTDQWGDREQAQLGGWRLGQLGVWAAGRRHNMKNWALRGTMQQPIRPPRPSPPCPAQPQRQLQVRPGSQGPYTAAWPSFLAATSGLNPPPVDTTAARVLEQGMAEVSMNAVRPAVSSSRARAVVT</sequence>
<comment type="caution">
    <text evidence="2">The sequence shown here is derived from an EMBL/GenBank/DDBJ whole genome shotgun (WGS) entry which is preliminary data.</text>
</comment>
<feature type="compositionally biased region" description="Pro residues" evidence="1">
    <location>
        <begin position="56"/>
        <end position="67"/>
    </location>
</feature>
<name>A0A699Z2M0_HAELA</name>
<accession>A0A699Z2M0</accession>
<evidence type="ECO:0000256" key="1">
    <source>
        <dbReference type="SAM" id="MobiDB-lite"/>
    </source>
</evidence>
<feature type="region of interest" description="Disordered" evidence="1">
    <location>
        <begin position="51"/>
        <end position="86"/>
    </location>
</feature>
<reference evidence="2 3" key="1">
    <citation type="submission" date="2020-02" db="EMBL/GenBank/DDBJ databases">
        <title>Draft genome sequence of Haematococcus lacustris strain NIES-144.</title>
        <authorList>
            <person name="Morimoto D."/>
            <person name="Nakagawa S."/>
            <person name="Yoshida T."/>
            <person name="Sawayama S."/>
        </authorList>
    </citation>
    <scope>NUCLEOTIDE SEQUENCE [LARGE SCALE GENOMIC DNA]</scope>
    <source>
        <strain evidence="2 3">NIES-144</strain>
    </source>
</reference>
<dbReference type="AlphaFoldDB" id="A0A699Z2M0"/>
<keyword evidence="3" id="KW-1185">Reference proteome</keyword>
<evidence type="ECO:0000313" key="3">
    <source>
        <dbReference type="Proteomes" id="UP000485058"/>
    </source>
</evidence>